<organism evidence="6 7">
    <name type="scientific">Alicycliphilus denitrificans</name>
    <dbReference type="NCBI Taxonomy" id="179636"/>
    <lineage>
        <taxon>Bacteria</taxon>
        <taxon>Pseudomonadati</taxon>
        <taxon>Pseudomonadota</taxon>
        <taxon>Betaproteobacteria</taxon>
        <taxon>Burkholderiales</taxon>
        <taxon>Comamonadaceae</taxon>
        <taxon>Alicycliphilus</taxon>
    </lineage>
</organism>
<dbReference type="InterPro" id="IPR042095">
    <property type="entry name" value="SUMF_sf"/>
</dbReference>
<dbReference type="Gene3D" id="3.90.1580.10">
    <property type="entry name" value="paralog of FGE (formylglycine-generating enzyme)"/>
    <property type="match status" value="1"/>
</dbReference>
<evidence type="ECO:0000256" key="3">
    <source>
        <dbReference type="ARBA" id="ARBA00037882"/>
    </source>
</evidence>
<evidence type="ECO:0000256" key="2">
    <source>
        <dbReference type="ARBA" id="ARBA00023004"/>
    </source>
</evidence>
<keyword evidence="1" id="KW-0560">Oxidoreductase</keyword>
<dbReference type="PANTHER" id="PTHR23150">
    <property type="entry name" value="SULFATASE MODIFYING FACTOR 1, 2"/>
    <property type="match status" value="1"/>
</dbReference>
<name>A0A858ZUA4_9BURK</name>
<dbReference type="OMA" id="CRGTFRN"/>
<feature type="domain" description="Sulfatase-modifying factor enzyme-like" evidence="4">
    <location>
        <begin position="340"/>
        <end position="429"/>
    </location>
</feature>
<dbReference type="RefSeq" id="WP_013722422.1">
    <property type="nucleotide sequence ID" value="NZ_CP051298.1"/>
</dbReference>
<dbReference type="SUPFAM" id="SSF56436">
    <property type="entry name" value="C-type lectin-like"/>
    <property type="match status" value="1"/>
</dbReference>
<proteinExistence type="predicted"/>
<evidence type="ECO:0000259" key="4">
    <source>
        <dbReference type="Pfam" id="PF03781"/>
    </source>
</evidence>
<dbReference type="InterPro" id="IPR024775">
    <property type="entry name" value="DinB-like"/>
</dbReference>
<dbReference type="GO" id="GO:0052699">
    <property type="term" value="P:ergothioneine biosynthetic process"/>
    <property type="evidence" value="ECO:0007669"/>
    <property type="project" value="InterPro"/>
</dbReference>
<dbReference type="NCBIfam" id="TIGR03440">
    <property type="entry name" value="egtB_TIGR03440"/>
    <property type="match status" value="1"/>
</dbReference>
<protein>
    <submittedName>
        <fullName evidence="6">Ergothioneine biosynthesis protein EgtB</fullName>
    </submittedName>
</protein>
<feature type="domain" description="Sulfatase-modifying factor enzyme-like" evidence="4">
    <location>
        <begin position="194"/>
        <end position="339"/>
    </location>
</feature>
<dbReference type="InterPro" id="IPR034660">
    <property type="entry name" value="DinB/YfiT-like"/>
</dbReference>
<dbReference type="InterPro" id="IPR005532">
    <property type="entry name" value="SUMF_dom"/>
</dbReference>
<comment type="pathway">
    <text evidence="3">Amino-acid biosynthesis; ergothioneine biosynthesis.</text>
</comment>
<dbReference type="PANTHER" id="PTHR23150:SF36">
    <property type="entry name" value="HERCYNINE OXYGENASE"/>
    <property type="match status" value="1"/>
</dbReference>
<evidence type="ECO:0000256" key="1">
    <source>
        <dbReference type="ARBA" id="ARBA00023002"/>
    </source>
</evidence>
<dbReference type="Proteomes" id="UP000500755">
    <property type="component" value="Chromosome"/>
</dbReference>
<dbReference type="InterPro" id="IPR017806">
    <property type="entry name" value="EgtB"/>
</dbReference>
<gene>
    <name evidence="6" type="ORF">HF896_09780</name>
</gene>
<dbReference type="SUPFAM" id="SSF109854">
    <property type="entry name" value="DinB/YfiT-like putative metalloenzymes"/>
    <property type="match status" value="1"/>
</dbReference>
<accession>A0A858ZUA4</accession>
<evidence type="ECO:0000313" key="6">
    <source>
        <dbReference type="EMBL" id="QKD43879.1"/>
    </source>
</evidence>
<evidence type="ECO:0000259" key="5">
    <source>
        <dbReference type="Pfam" id="PF12867"/>
    </source>
</evidence>
<dbReference type="InterPro" id="IPR051043">
    <property type="entry name" value="Sulfatase_Mod_Factor_Kinase"/>
</dbReference>
<feature type="domain" description="DinB-like" evidence="5">
    <location>
        <begin position="22"/>
        <end position="153"/>
    </location>
</feature>
<dbReference type="EMBL" id="CP051298">
    <property type="protein sequence ID" value="QKD43879.1"/>
    <property type="molecule type" value="Genomic_DNA"/>
</dbReference>
<reference evidence="6 7" key="1">
    <citation type="submission" date="2020-05" db="EMBL/GenBank/DDBJ databases">
        <title>Complete genome sequence of Alicycliphilus denitrificans DP3.</title>
        <authorList>
            <person name="Chen X."/>
        </authorList>
    </citation>
    <scope>NUCLEOTIDE SEQUENCE [LARGE SCALE GENOMIC DNA]</scope>
    <source>
        <strain evidence="6 7">DP3</strain>
    </source>
</reference>
<evidence type="ECO:0000313" key="7">
    <source>
        <dbReference type="Proteomes" id="UP000500755"/>
    </source>
</evidence>
<sequence length="431" mass="47560">MNAPGPPPASLVGDVDAAHRYAAVRVATEALAQPLSAEDCCVQSMPDASPAKWHLAHTTWFFETFILEAHEQGFRPFDPAYRVLFNSYYQGVGRQHPRPQRGLLTRPPLATVLAYRADVDARMRRLLERGAPPAGLGALLELGLQHEQQHQELLVTDIKHLLWCNPLWPAYRDAPAPPPPGRAGAAQAGWRRFDGGLVEIGHAGEGFAFDNELPRHAVYLRPYELATRLVTNADYLAFMADGGYRDPAHWLAEGWDWCCAQQIAHPLYWRRDESGWSEFTLAGGRPLAPLQPVAHLSYYEADAYARWAGARLPTEAEWEAAAARAAGVDQGHFADSGALHPRPAQPAQGGALRQMFGDVWEWTRSSYAPYPGFSPAPGAVGEYNGKFMVNQYVLRGGSCATPAGHARASYRNFFPTGARWQFTGLRLARDS</sequence>
<dbReference type="InterPro" id="IPR016187">
    <property type="entry name" value="CTDL_fold"/>
</dbReference>
<keyword evidence="2" id="KW-0408">Iron</keyword>
<dbReference type="Pfam" id="PF03781">
    <property type="entry name" value="FGE-sulfatase"/>
    <property type="match status" value="2"/>
</dbReference>
<dbReference type="AlphaFoldDB" id="A0A858ZUA4"/>
<dbReference type="Pfam" id="PF12867">
    <property type="entry name" value="DinB_2"/>
    <property type="match status" value="1"/>
</dbReference>